<dbReference type="Pfam" id="PF00287">
    <property type="entry name" value="Na_K-ATPase"/>
    <property type="match status" value="1"/>
</dbReference>
<evidence type="ECO:0000313" key="3">
    <source>
        <dbReference type="Proteomes" id="UP001266305"/>
    </source>
</evidence>
<evidence type="ECO:0000256" key="1">
    <source>
        <dbReference type="SAM" id="MobiDB-lite"/>
    </source>
</evidence>
<comment type="caution">
    <text evidence="2">The sequence shown here is derived from an EMBL/GenBank/DDBJ whole genome shotgun (WGS) entry which is preliminary data.</text>
</comment>
<dbReference type="PROSITE" id="PS00390">
    <property type="entry name" value="ATPASE_NA_K_BETA_1"/>
    <property type="match status" value="1"/>
</dbReference>
<proteinExistence type="predicted"/>
<dbReference type="Proteomes" id="UP001266305">
    <property type="component" value="Unassembled WGS sequence"/>
</dbReference>
<dbReference type="EMBL" id="JASSZA010000001">
    <property type="protein sequence ID" value="KAK2118656.1"/>
    <property type="molecule type" value="Genomic_DNA"/>
</dbReference>
<feature type="region of interest" description="Disordered" evidence="1">
    <location>
        <begin position="107"/>
        <end position="155"/>
    </location>
</feature>
<reference evidence="2 3" key="1">
    <citation type="submission" date="2023-05" db="EMBL/GenBank/DDBJ databases">
        <title>B98-5 Cell Line De Novo Hybrid Assembly: An Optical Mapping Approach.</title>
        <authorList>
            <person name="Kananen K."/>
            <person name="Auerbach J.A."/>
            <person name="Kautto E."/>
            <person name="Blachly J.S."/>
        </authorList>
    </citation>
    <scope>NUCLEOTIDE SEQUENCE [LARGE SCALE GENOMIC DNA]</scope>
    <source>
        <strain evidence="2">B95-8</strain>
        <tissue evidence="2">Cell line</tissue>
    </source>
</reference>
<evidence type="ECO:0000313" key="2">
    <source>
        <dbReference type="EMBL" id="KAK2118656.1"/>
    </source>
</evidence>
<dbReference type="InterPro" id="IPR000402">
    <property type="entry name" value="Na/K_ATPase_sub_beta"/>
</dbReference>
<protein>
    <submittedName>
        <fullName evidence="2">Uncharacterized protein</fullName>
    </submittedName>
</protein>
<keyword evidence="3" id="KW-1185">Reference proteome</keyword>
<gene>
    <name evidence="2" type="ORF">P7K49_000042</name>
</gene>
<organism evidence="2 3">
    <name type="scientific">Saguinus oedipus</name>
    <name type="common">Cotton-top tamarin</name>
    <name type="synonym">Oedipomidas oedipus</name>
    <dbReference type="NCBI Taxonomy" id="9490"/>
    <lineage>
        <taxon>Eukaryota</taxon>
        <taxon>Metazoa</taxon>
        <taxon>Chordata</taxon>
        <taxon>Craniata</taxon>
        <taxon>Vertebrata</taxon>
        <taxon>Euteleostomi</taxon>
        <taxon>Mammalia</taxon>
        <taxon>Eutheria</taxon>
        <taxon>Euarchontoglires</taxon>
        <taxon>Primates</taxon>
        <taxon>Haplorrhini</taxon>
        <taxon>Platyrrhini</taxon>
        <taxon>Cebidae</taxon>
        <taxon>Callitrichinae</taxon>
        <taxon>Saguinus</taxon>
    </lineage>
</organism>
<name>A0ABQ9WBE2_SAGOE</name>
<dbReference type="Gene3D" id="1.20.5.170">
    <property type="match status" value="1"/>
</dbReference>
<accession>A0ABQ9WBE2</accession>
<sequence length="155" mass="17321">MAALQEKKTCSQRMQEFQHYCWNPDTGQMLGRTLSRWGRCWRRQVGWVHGGAGLRTPPPAWTGFGQGLTCLPRESEGPQSVSKAELTWHLTAEHRPWRVSTDWPHISARHRRPGPLGRKADAWASKTAQAVEASAPTSGLPNPFRETPSPLTGES</sequence>